<name>X1L3D4_9ZZZZ</name>
<keyword evidence="1" id="KW-0812">Transmembrane</keyword>
<accession>X1L3D4</accession>
<sequence length="39" mass="4170">GVNLLVTAFGSYLILFIVMGCMSVGAAFLAYLLKPPNHK</sequence>
<organism evidence="2">
    <name type="scientific">marine sediment metagenome</name>
    <dbReference type="NCBI Taxonomy" id="412755"/>
    <lineage>
        <taxon>unclassified sequences</taxon>
        <taxon>metagenomes</taxon>
        <taxon>ecological metagenomes</taxon>
    </lineage>
</organism>
<proteinExistence type="predicted"/>
<reference evidence="2" key="1">
    <citation type="journal article" date="2014" name="Front. Microbiol.">
        <title>High frequency of phylogenetically diverse reductive dehalogenase-homologous genes in deep subseafloor sedimentary metagenomes.</title>
        <authorList>
            <person name="Kawai M."/>
            <person name="Futagami T."/>
            <person name="Toyoda A."/>
            <person name="Takaki Y."/>
            <person name="Nishi S."/>
            <person name="Hori S."/>
            <person name="Arai W."/>
            <person name="Tsubouchi T."/>
            <person name="Morono Y."/>
            <person name="Uchiyama I."/>
            <person name="Ito T."/>
            <person name="Fujiyama A."/>
            <person name="Inagaki F."/>
            <person name="Takami H."/>
        </authorList>
    </citation>
    <scope>NUCLEOTIDE SEQUENCE</scope>
    <source>
        <strain evidence="2">Expedition CK06-06</strain>
    </source>
</reference>
<feature type="transmembrane region" description="Helical" evidence="1">
    <location>
        <begin position="12"/>
        <end position="33"/>
    </location>
</feature>
<keyword evidence="1" id="KW-1133">Transmembrane helix</keyword>
<protein>
    <recommendedName>
        <fullName evidence="3">Major facilitator superfamily (MFS) profile domain-containing protein</fullName>
    </recommendedName>
</protein>
<dbReference type="AlphaFoldDB" id="X1L3D4"/>
<evidence type="ECO:0000313" key="2">
    <source>
        <dbReference type="EMBL" id="GAI00401.1"/>
    </source>
</evidence>
<keyword evidence="1" id="KW-0472">Membrane</keyword>
<feature type="non-terminal residue" evidence="2">
    <location>
        <position position="1"/>
    </location>
</feature>
<evidence type="ECO:0008006" key="3">
    <source>
        <dbReference type="Google" id="ProtNLM"/>
    </source>
</evidence>
<comment type="caution">
    <text evidence="2">The sequence shown here is derived from an EMBL/GenBank/DDBJ whole genome shotgun (WGS) entry which is preliminary data.</text>
</comment>
<dbReference type="EMBL" id="BARU01048953">
    <property type="protein sequence ID" value="GAI00401.1"/>
    <property type="molecule type" value="Genomic_DNA"/>
</dbReference>
<evidence type="ECO:0000256" key="1">
    <source>
        <dbReference type="SAM" id="Phobius"/>
    </source>
</evidence>
<gene>
    <name evidence="2" type="ORF">S03H2_72422</name>
</gene>